<reference evidence="8" key="2">
    <citation type="submission" date="2018-07" db="EMBL/GenBank/DDBJ databases">
        <authorList>
            <consortium name="NCBI Pathogen Detection Project"/>
        </authorList>
    </citation>
    <scope>NUCLEOTIDE SEQUENCE</scope>
    <source>
        <strain evidence="8">Salmonella enterica</strain>
    </source>
</reference>
<feature type="domain" description="ElaD/SseL-like N-terminal" evidence="7">
    <location>
        <begin position="4"/>
        <end position="31"/>
    </location>
</feature>
<evidence type="ECO:0000256" key="4">
    <source>
        <dbReference type="ARBA" id="ARBA00044952"/>
    </source>
</evidence>
<dbReference type="Pfam" id="PF22103">
    <property type="entry name" value="ElaD_SseL-like_N"/>
    <property type="match status" value="1"/>
</dbReference>
<evidence type="ECO:0000256" key="2">
    <source>
        <dbReference type="ARBA" id="ARBA00022801"/>
    </source>
</evidence>
<evidence type="ECO:0000259" key="7">
    <source>
        <dbReference type="Pfam" id="PF22103"/>
    </source>
</evidence>
<protein>
    <recommendedName>
        <fullName evidence="6">Deubiquitinating enzyme</fullName>
    </recommendedName>
    <alternativeName>
        <fullName evidence="5">Deubiquitinating protease</fullName>
    </alternativeName>
</protein>
<evidence type="ECO:0000256" key="3">
    <source>
        <dbReference type="ARBA" id="ARBA00022807"/>
    </source>
</evidence>
<evidence type="ECO:0000256" key="5">
    <source>
        <dbReference type="ARBA" id="ARBA00044996"/>
    </source>
</evidence>
<dbReference type="GO" id="GO:0008234">
    <property type="term" value="F:cysteine-type peptidase activity"/>
    <property type="evidence" value="ECO:0007669"/>
    <property type="project" value="UniProtKB-KW"/>
</dbReference>
<keyword evidence="3" id="KW-0788">Thiol protease</keyword>
<evidence type="ECO:0000313" key="8">
    <source>
        <dbReference type="EMBL" id="HAE3924072.1"/>
    </source>
</evidence>
<proteinExistence type="inferred from homology"/>
<sequence>MSDEALALLIGEVENGNQNCIDLLCNLALRN</sequence>
<dbReference type="AlphaFoldDB" id="A0A730QQH6"/>
<dbReference type="EMBL" id="DAARTX010000071">
    <property type="protein sequence ID" value="HAE3924072.1"/>
    <property type="molecule type" value="Genomic_DNA"/>
</dbReference>
<keyword evidence="2" id="KW-0378">Hydrolase</keyword>
<accession>A0A730QQH6</accession>
<evidence type="ECO:0000256" key="6">
    <source>
        <dbReference type="ARBA" id="ARBA00045004"/>
    </source>
</evidence>
<keyword evidence="1" id="KW-0645">Protease</keyword>
<name>A0A730QQH6_SALEB</name>
<organism evidence="8">
    <name type="scientific">Salmonella enterica subsp. enterica serovar Java</name>
    <dbReference type="NCBI Taxonomy" id="224729"/>
    <lineage>
        <taxon>Bacteria</taxon>
        <taxon>Pseudomonadati</taxon>
        <taxon>Pseudomonadota</taxon>
        <taxon>Gammaproteobacteria</taxon>
        <taxon>Enterobacterales</taxon>
        <taxon>Enterobacteriaceae</taxon>
        <taxon>Salmonella</taxon>
    </lineage>
</organism>
<comment type="similarity">
    <text evidence="4">Belongs to the peptidase C79 family.</text>
</comment>
<reference evidence="8" key="1">
    <citation type="journal article" date="2018" name="Genome Biol.">
        <title>SKESA: strategic k-mer extension for scrupulous assemblies.</title>
        <authorList>
            <person name="Souvorov A."/>
            <person name="Agarwala R."/>
            <person name="Lipman D.J."/>
        </authorList>
    </citation>
    <scope>NUCLEOTIDE SEQUENCE</scope>
    <source>
        <strain evidence="8">Salmonella enterica</strain>
    </source>
</reference>
<dbReference type="GO" id="GO:0006508">
    <property type="term" value="P:proteolysis"/>
    <property type="evidence" value="ECO:0007669"/>
    <property type="project" value="UniProtKB-KW"/>
</dbReference>
<comment type="caution">
    <text evidence="8">The sequence shown here is derived from an EMBL/GenBank/DDBJ whole genome shotgun (WGS) entry which is preliminary data.</text>
</comment>
<feature type="non-terminal residue" evidence="8">
    <location>
        <position position="31"/>
    </location>
</feature>
<dbReference type="InterPro" id="IPR054329">
    <property type="entry name" value="ElaD/SseL-like_N"/>
</dbReference>
<evidence type="ECO:0000256" key="1">
    <source>
        <dbReference type="ARBA" id="ARBA00022670"/>
    </source>
</evidence>
<gene>
    <name evidence="8" type="ORF">G4B07_004613</name>
</gene>